<dbReference type="EMBL" id="QXGA01000510">
    <property type="protein sequence ID" value="KAE9144855.1"/>
    <property type="molecule type" value="Genomic_DNA"/>
</dbReference>
<evidence type="ECO:0000256" key="6">
    <source>
        <dbReference type="SAM" id="Phobius"/>
    </source>
</evidence>
<dbReference type="Pfam" id="PF06454">
    <property type="entry name" value="THH1_TOM1-3_dom"/>
    <property type="match status" value="1"/>
</dbReference>
<evidence type="ECO:0000313" key="13">
    <source>
        <dbReference type="EMBL" id="KAE9342424.1"/>
    </source>
</evidence>
<evidence type="ECO:0000313" key="9">
    <source>
        <dbReference type="EMBL" id="KAE9133526.1"/>
    </source>
</evidence>
<dbReference type="EMBL" id="QXGE01000516">
    <property type="protein sequence ID" value="KAE9310222.1"/>
    <property type="molecule type" value="Genomic_DNA"/>
</dbReference>
<evidence type="ECO:0000259" key="7">
    <source>
        <dbReference type="Pfam" id="PF06454"/>
    </source>
</evidence>
<dbReference type="EMBL" id="QXFY01000505">
    <property type="protein sequence ID" value="KAE9342424.1"/>
    <property type="molecule type" value="Genomic_DNA"/>
</dbReference>
<gene>
    <name evidence="12" type="ORF">PF001_g10288</name>
    <name evidence="11" type="ORF">PF005_g3368</name>
    <name evidence="10" type="ORF">PF006_g10239</name>
    <name evidence="9" type="ORF">PF007_g3285</name>
    <name evidence="13" type="ORF">PF008_g10157</name>
    <name evidence="8" type="ORF">PF009_g3613</name>
</gene>
<evidence type="ECO:0000313" key="11">
    <source>
        <dbReference type="EMBL" id="KAE9230697.1"/>
    </source>
</evidence>
<evidence type="ECO:0000256" key="1">
    <source>
        <dbReference type="ARBA" id="ARBA00004127"/>
    </source>
</evidence>
<accession>A0A6A3Z7W1</accession>
<feature type="transmembrane region" description="Helical" evidence="6">
    <location>
        <begin position="143"/>
        <end position="164"/>
    </location>
</feature>
<name>A0A6A3Z7W1_9STRA</name>
<reference evidence="14 15" key="1">
    <citation type="submission" date="2018-08" db="EMBL/GenBank/DDBJ databases">
        <title>Genomic investigation of the strawberry pathogen Phytophthora fragariae indicates pathogenicity is determined by transcriptional variation in three key races.</title>
        <authorList>
            <person name="Adams T.M."/>
            <person name="Armitage A.D."/>
            <person name="Sobczyk M.K."/>
            <person name="Bates H.J."/>
            <person name="Dunwell J.M."/>
            <person name="Nellist C.F."/>
            <person name="Harrison R.J."/>
        </authorList>
    </citation>
    <scope>NUCLEOTIDE SEQUENCE [LARGE SCALE GENOMIC DNA]</scope>
    <source>
        <strain evidence="12 16">A4</strain>
        <strain evidence="11 15">NOV-27</strain>
        <strain evidence="10 17">NOV-5</strain>
        <strain evidence="9 18">NOV-71</strain>
        <strain evidence="13 19">NOV-77</strain>
        <strain evidence="8 14">NOV-9</strain>
    </source>
</reference>
<dbReference type="EMBL" id="QXFZ01000096">
    <property type="protein sequence ID" value="KAE9133526.1"/>
    <property type="molecule type" value="Genomic_DNA"/>
</dbReference>
<sequence length="335" mass="37232">MMSTTHGLRGALTNARTFINFPAQDAEHHGLDLPVAYCVVGAVSLVASASMTARAFKHDGAKLQRYNFIFCCYASLTMIVRGVDPSSYGHVIPRPINSFLSDSCTAALYSCYVLALGYWALIIQQGAGVVIKPMRLKCLESAIIVFIWAFYIVYDLLLFLYKGFNATGISYLQLTVSAMVLGIICAVFLIYGLRVLSRLQDFERQNKLQTPSTLSERMMSRPLDIETLSDDEDGVPVVNESRFDRRFPESGHATKIKKIIFVAVSISLIVIAGQMYMAVQRTLTIPKELQCANGIGCANVKSSLNLLHVLQVVCIWAVLWTFRGIQRKEVQLQPL</sequence>
<evidence type="ECO:0000256" key="4">
    <source>
        <dbReference type="ARBA" id="ARBA00022989"/>
    </source>
</evidence>
<dbReference type="PANTHER" id="PTHR31142">
    <property type="entry name" value="TOBAMOVIRUS MULTIPLICATION PROTEIN 1-LIKE ISOFORM X1"/>
    <property type="match status" value="1"/>
</dbReference>
<dbReference type="Proteomes" id="UP000441208">
    <property type="component" value="Unassembled WGS sequence"/>
</dbReference>
<comment type="subcellular location">
    <subcellularLocation>
        <location evidence="1">Endomembrane system</location>
        <topology evidence="1">Multi-pass membrane protein</topology>
    </subcellularLocation>
</comment>
<comment type="caution">
    <text evidence="11">The sequence shown here is derived from an EMBL/GenBank/DDBJ whole genome shotgun (WGS) entry which is preliminary data.</text>
</comment>
<evidence type="ECO:0000256" key="2">
    <source>
        <dbReference type="ARBA" id="ARBA00006779"/>
    </source>
</evidence>
<evidence type="ECO:0000313" key="18">
    <source>
        <dbReference type="Proteomes" id="UP000441208"/>
    </source>
</evidence>
<dbReference type="Proteomes" id="UP000486351">
    <property type="component" value="Unassembled WGS sequence"/>
</dbReference>
<dbReference type="AlphaFoldDB" id="A0A6A3Z7W1"/>
<evidence type="ECO:0000313" key="17">
    <source>
        <dbReference type="Proteomes" id="UP000440732"/>
    </source>
</evidence>
<evidence type="ECO:0000313" key="10">
    <source>
        <dbReference type="EMBL" id="KAE9144855.1"/>
    </source>
</evidence>
<dbReference type="EMBL" id="QXGB01000099">
    <property type="protein sequence ID" value="KAE9230697.1"/>
    <property type="molecule type" value="Genomic_DNA"/>
</dbReference>
<dbReference type="EMBL" id="QXGF01000105">
    <property type="protein sequence ID" value="KAE8946726.1"/>
    <property type="molecule type" value="Genomic_DNA"/>
</dbReference>
<comment type="similarity">
    <text evidence="2">Belongs to the plant tobamovirus multiplication TOM1 protein family.</text>
</comment>
<dbReference type="Proteomes" id="UP000429523">
    <property type="component" value="Unassembled WGS sequence"/>
</dbReference>
<dbReference type="OrthoDB" id="165760at2759"/>
<feature type="domain" description="THH1/TOM1/TOM3" evidence="7">
    <location>
        <begin position="32"/>
        <end position="203"/>
    </location>
</feature>
<feature type="transmembrane region" description="Helical" evidence="6">
    <location>
        <begin position="306"/>
        <end position="325"/>
    </location>
</feature>
<dbReference type="Proteomes" id="UP000433483">
    <property type="component" value="Unassembled WGS sequence"/>
</dbReference>
<keyword evidence="15" id="KW-1185">Reference proteome</keyword>
<evidence type="ECO:0000256" key="3">
    <source>
        <dbReference type="ARBA" id="ARBA00022692"/>
    </source>
</evidence>
<evidence type="ECO:0000313" key="15">
    <source>
        <dbReference type="Proteomes" id="UP000433483"/>
    </source>
</evidence>
<organism evidence="11 15">
    <name type="scientific">Phytophthora fragariae</name>
    <dbReference type="NCBI Taxonomy" id="53985"/>
    <lineage>
        <taxon>Eukaryota</taxon>
        <taxon>Sar</taxon>
        <taxon>Stramenopiles</taxon>
        <taxon>Oomycota</taxon>
        <taxon>Peronosporomycetes</taxon>
        <taxon>Peronosporales</taxon>
        <taxon>Peronosporaceae</taxon>
        <taxon>Phytophthora</taxon>
    </lineage>
</organism>
<feature type="transmembrane region" description="Helical" evidence="6">
    <location>
        <begin position="34"/>
        <end position="53"/>
    </location>
</feature>
<keyword evidence="5 6" id="KW-0472">Membrane</keyword>
<evidence type="ECO:0000256" key="5">
    <source>
        <dbReference type="ARBA" id="ARBA00023136"/>
    </source>
</evidence>
<feature type="transmembrane region" description="Helical" evidence="6">
    <location>
        <begin position="107"/>
        <end position="131"/>
    </location>
</feature>
<feature type="transmembrane region" description="Helical" evidence="6">
    <location>
        <begin position="170"/>
        <end position="193"/>
    </location>
</feature>
<dbReference type="PANTHER" id="PTHR31142:SF3">
    <property type="entry name" value="THH1_TOM1_TOM3 DOMAIN-CONTAINING PROTEIN"/>
    <property type="match status" value="1"/>
</dbReference>
<evidence type="ECO:0000313" key="14">
    <source>
        <dbReference type="Proteomes" id="UP000429523"/>
    </source>
</evidence>
<evidence type="ECO:0000313" key="16">
    <source>
        <dbReference type="Proteomes" id="UP000437068"/>
    </source>
</evidence>
<dbReference type="InterPro" id="IPR040226">
    <property type="entry name" value="THH1/TOM1/TOM3"/>
</dbReference>
<feature type="transmembrane region" description="Helical" evidence="6">
    <location>
        <begin position="259"/>
        <end position="279"/>
    </location>
</feature>
<evidence type="ECO:0000313" key="8">
    <source>
        <dbReference type="EMBL" id="KAE8946726.1"/>
    </source>
</evidence>
<evidence type="ECO:0000313" key="19">
    <source>
        <dbReference type="Proteomes" id="UP000486351"/>
    </source>
</evidence>
<dbReference type="Proteomes" id="UP000440732">
    <property type="component" value="Unassembled WGS sequence"/>
</dbReference>
<dbReference type="Proteomes" id="UP000437068">
    <property type="component" value="Unassembled WGS sequence"/>
</dbReference>
<proteinExistence type="inferred from homology"/>
<dbReference type="GO" id="GO:0012505">
    <property type="term" value="C:endomembrane system"/>
    <property type="evidence" value="ECO:0007669"/>
    <property type="project" value="UniProtKB-SubCell"/>
</dbReference>
<protein>
    <recommendedName>
        <fullName evidence="7">THH1/TOM1/TOM3 domain-containing protein</fullName>
    </recommendedName>
</protein>
<keyword evidence="4 6" id="KW-1133">Transmembrane helix</keyword>
<dbReference type="InterPro" id="IPR009457">
    <property type="entry name" value="THH1/TOM1/TOM3_dom"/>
</dbReference>
<feature type="transmembrane region" description="Helical" evidence="6">
    <location>
        <begin position="65"/>
        <end position="83"/>
    </location>
</feature>
<evidence type="ECO:0000313" key="12">
    <source>
        <dbReference type="EMBL" id="KAE9310222.1"/>
    </source>
</evidence>
<keyword evidence="3 6" id="KW-0812">Transmembrane</keyword>